<evidence type="ECO:0000313" key="2">
    <source>
        <dbReference type="EMBL" id="GFH15307.1"/>
    </source>
</evidence>
<dbReference type="Proteomes" id="UP000485058">
    <property type="component" value="Unassembled WGS sequence"/>
</dbReference>
<proteinExistence type="predicted"/>
<keyword evidence="3" id="KW-1185">Reference proteome</keyword>
<comment type="caution">
    <text evidence="2">The sequence shown here is derived from an EMBL/GenBank/DDBJ whole genome shotgun (WGS) entry which is preliminary data.</text>
</comment>
<name>A0A699YYD8_HAELA</name>
<evidence type="ECO:0000256" key="1">
    <source>
        <dbReference type="SAM" id="MobiDB-lite"/>
    </source>
</evidence>
<gene>
    <name evidence="2" type="ORF">HaLaN_11509</name>
</gene>
<sequence>MVSASARALPTVTQATHAATQADMQHAAQPHHHLPALTAAAIDNMDRSYTIITPMPNPPFEHPNWTPIQQLDMNRQIVA</sequence>
<accession>A0A699YYD8</accession>
<feature type="compositionally biased region" description="Low complexity" evidence="1">
    <location>
        <begin position="11"/>
        <end position="28"/>
    </location>
</feature>
<evidence type="ECO:0000313" key="3">
    <source>
        <dbReference type="Proteomes" id="UP000485058"/>
    </source>
</evidence>
<dbReference type="EMBL" id="BLLF01000833">
    <property type="protein sequence ID" value="GFH15307.1"/>
    <property type="molecule type" value="Genomic_DNA"/>
</dbReference>
<reference evidence="2 3" key="1">
    <citation type="submission" date="2020-02" db="EMBL/GenBank/DDBJ databases">
        <title>Draft genome sequence of Haematococcus lacustris strain NIES-144.</title>
        <authorList>
            <person name="Morimoto D."/>
            <person name="Nakagawa S."/>
            <person name="Yoshida T."/>
            <person name="Sawayama S."/>
        </authorList>
    </citation>
    <scope>NUCLEOTIDE SEQUENCE [LARGE SCALE GENOMIC DNA]</scope>
    <source>
        <strain evidence="2 3">NIES-144</strain>
    </source>
</reference>
<dbReference type="AlphaFoldDB" id="A0A699YYD8"/>
<organism evidence="2 3">
    <name type="scientific">Haematococcus lacustris</name>
    <name type="common">Green alga</name>
    <name type="synonym">Haematococcus pluvialis</name>
    <dbReference type="NCBI Taxonomy" id="44745"/>
    <lineage>
        <taxon>Eukaryota</taxon>
        <taxon>Viridiplantae</taxon>
        <taxon>Chlorophyta</taxon>
        <taxon>core chlorophytes</taxon>
        <taxon>Chlorophyceae</taxon>
        <taxon>CS clade</taxon>
        <taxon>Chlamydomonadales</taxon>
        <taxon>Haematococcaceae</taxon>
        <taxon>Haematococcus</taxon>
    </lineage>
</organism>
<feature type="region of interest" description="Disordered" evidence="1">
    <location>
        <begin position="1"/>
        <end position="30"/>
    </location>
</feature>
<protein>
    <submittedName>
        <fullName evidence="2">Uncharacterized protein</fullName>
    </submittedName>
</protein>